<dbReference type="Pfam" id="PF13426">
    <property type="entry name" value="PAS_9"/>
    <property type="match status" value="1"/>
</dbReference>
<feature type="domain" description="Sigma-54 factor interaction" evidence="6">
    <location>
        <begin position="259"/>
        <end position="488"/>
    </location>
</feature>
<dbReference type="SMART" id="SM00091">
    <property type="entry name" value="PAS"/>
    <property type="match status" value="2"/>
</dbReference>
<dbReference type="InterPro" id="IPR002078">
    <property type="entry name" value="Sigma_54_int"/>
</dbReference>
<keyword evidence="2" id="KW-0067">ATP-binding</keyword>
<evidence type="ECO:0000259" key="6">
    <source>
        <dbReference type="PROSITE" id="PS50045"/>
    </source>
</evidence>
<dbReference type="PROSITE" id="PS00676">
    <property type="entry name" value="SIGMA54_INTERACT_2"/>
    <property type="match status" value="1"/>
</dbReference>
<evidence type="ECO:0000256" key="5">
    <source>
        <dbReference type="ARBA" id="ARBA00023163"/>
    </source>
</evidence>
<evidence type="ECO:0000256" key="4">
    <source>
        <dbReference type="ARBA" id="ARBA00023125"/>
    </source>
</evidence>
<dbReference type="InterPro" id="IPR003593">
    <property type="entry name" value="AAA+_ATPase"/>
</dbReference>
<dbReference type="PROSITE" id="PS00688">
    <property type="entry name" value="SIGMA54_INTERACT_3"/>
    <property type="match status" value="1"/>
</dbReference>
<organism evidence="9 10">
    <name type="scientific">Desulfotruncus arcticus DSM 17038</name>
    <dbReference type="NCBI Taxonomy" id="1121424"/>
    <lineage>
        <taxon>Bacteria</taxon>
        <taxon>Bacillati</taxon>
        <taxon>Bacillota</taxon>
        <taxon>Clostridia</taxon>
        <taxon>Eubacteriales</taxon>
        <taxon>Desulfallaceae</taxon>
        <taxon>Desulfotruncus</taxon>
    </lineage>
</organism>
<dbReference type="InterPro" id="IPR058031">
    <property type="entry name" value="AAA_lid_NorR"/>
</dbReference>
<dbReference type="Gene3D" id="3.30.450.20">
    <property type="entry name" value="PAS domain"/>
    <property type="match status" value="2"/>
</dbReference>
<dbReference type="GO" id="GO:0043565">
    <property type="term" value="F:sequence-specific DNA binding"/>
    <property type="evidence" value="ECO:0007669"/>
    <property type="project" value="InterPro"/>
</dbReference>
<dbReference type="CDD" id="cd00009">
    <property type="entry name" value="AAA"/>
    <property type="match status" value="1"/>
</dbReference>
<keyword evidence="1" id="KW-0547">Nucleotide-binding</keyword>
<proteinExistence type="predicted"/>
<evidence type="ECO:0000313" key="10">
    <source>
        <dbReference type="Proteomes" id="UP000199337"/>
    </source>
</evidence>
<reference evidence="10" key="1">
    <citation type="submission" date="2016-10" db="EMBL/GenBank/DDBJ databases">
        <authorList>
            <person name="Varghese N."/>
            <person name="Submissions S."/>
        </authorList>
    </citation>
    <scope>NUCLEOTIDE SEQUENCE [LARGE SCALE GENOMIC DNA]</scope>
    <source>
        <strain evidence="10">DSM 17038</strain>
    </source>
</reference>
<dbReference type="InterPro" id="IPR025944">
    <property type="entry name" value="Sigma_54_int_dom_CS"/>
</dbReference>
<dbReference type="PRINTS" id="PR01590">
    <property type="entry name" value="HTHFIS"/>
</dbReference>
<dbReference type="InterPro" id="IPR000700">
    <property type="entry name" value="PAS-assoc_C"/>
</dbReference>
<dbReference type="PANTHER" id="PTHR32071:SF121">
    <property type="entry name" value="SIGMA L-DEPENDENT TRANSCRIPTIONAL REGULATOR YQIR-RELATED"/>
    <property type="match status" value="1"/>
</dbReference>
<protein>
    <submittedName>
        <fullName evidence="9">PAS domain S-box-containing protein</fullName>
    </submittedName>
</protein>
<dbReference type="Gene3D" id="1.10.10.60">
    <property type="entry name" value="Homeodomain-like"/>
    <property type="match status" value="1"/>
</dbReference>
<dbReference type="CDD" id="cd00130">
    <property type="entry name" value="PAS"/>
    <property type="match status" value="2"/>
</dbReference>
<dbReference type="PROSITE" id="PS50045">
    <property type="entry name" value="SIGMA54_INTERACT_4"/>
    <property type="match status" value="1"/>
</dbReference>
<dbReference type="FunFam" id="3.40.50.300:FF:000006">
    <property type="entry name" value="DNA-binding transcriptional regulator NtrC"/>
    <property type="match status" value="1"/>
</dbReference>
<dbReference type="InterPro" id="IPR009057">
    <property type="entry name" value="Homeodomain-like_sf"/>
</dbReference>
<keyword evidence="4" id="KW-0238">DNA-binding</keyword>
<keyword evidence="3" id="KW-0805">Transcription regulation</keyword>
<evidence type="ECO:0000256" key="3">
    <source>
        <dbReference type="ARBA" id="ARBA00023015"/>
    </source>
</evidence>
<dbReference type="InterPro" id="IPR002197">
    <property type="entry name" value="HTH_Fis"/>
</dbReference>
<dbReference type="NCBIfam" id="TIGR00229">
    <property type="entry name" value="sensory_box"/>
    <property type="match status" value="2"/>
</dbReference>
<dbReference type="RefSeq" id="WP_092470271.1">
    <property type="nucleotide sequence ID" value="NZ_FOOX01000004.1"/>
</dbReference>
<dbReference type="STRING" id="341036.SAMN05660649_01521"/>
<dbReference type="EMBL" id="FOOX01000004">
    <property type="protein sequence ID" value="SFG38774.1"/>
    <property type="molecule type" value="Genomic_DNA"/>
</dbReference>
<dbReference type="PROSITE" id="PS00675">
    <property type="entry name" value="SIGMA54_INTERACT_1"/>
    <property type="match status" value="1"/>
</dbReference>
<dbReference type="AlphaFoldDB" id="A0A1I2RDI4"/>
<dbReference type="Pfam" id="PF02954">
    <property type="entry name" value="HTH_8"/>
    <property type="match status" value="1"/>
</dbReference>
<dbReference type="PROSITE" id="PS50113">
    <property type="entry name" value="PAC"/>
    <property type="match status" value="1"/>
</dbReference>
<dbReference type="Gene3D" id="1.10.8.60">
    <property type="match status" value="1"/>
</dbReference>
<dbReference type="Pfam" id="PF25601">
    <property type="entry name" value="AAA_lid_14"/>
    <property type="match status" value="1"/>
</dbReference>
<keyword evidence="10" id="KW-1185">Reference proteome</keyword>
<dbReference type="Proteomes" id="UP000199337">
    <property type="component" value="Unassembled WGS sequence"/>
</dbReference>
<dbReference type="OrthoDB" id="9765164at2"/>
<accession>A0A1I2RDI4</accession>
<dbReference type="PANTHER" id="PTHR32071">
    <property type="entry name" value="TRANSCRIPTIONAL REGULATORY PROTEIN"/>
    <property type="match status" value="1"/>
</dbReference>
<evidence type="ECO:0000313" key="9">
    <source>
        <dbReference type="EMBL" id="SFG38774.1"/>
    </source>
</evidence>
<evidence type="ECO:0000256" key="2">
    <source>
        <dbReference type="ARBA" id="ARBA00022840"/>
    </source>
</evidence>
<dbReference type="SUPFAM" id="SSF55785">
    <property type="entry name" value="PYP-like sensor domain (PAS domain)"/>
    <property type="match status" value="2"/>
</dbReference>
<evidence type="ECO:0000259" key="7">
    <source>
        <dbReference type="PROSITE" id="PS50112"/>
    </source>
</evidence>
<evidence type="ECO:0000256" key="1">
    <source>
        <dbReference type="ARBA" id="ARBA00022741"/>
    </source>
</evidence>
<feature type="domain" description="PAS" evidence="7">
    <location>
        <begin position="7"/>
        <end position="52"/>
    </location>
</feature>
<dbReference type="InterPro" id="IPR013767">
    <property type="entry name" value="PAS_fold"/>
</dbReference>
<dbReference type="PROSITE" id="PS50112">
    <property type="entry name" value="PAS"/>
    <property type="match status" value="2"/>
</dbReference>
<sequence>MSEHRKNTLGIEMLLDSIHEGVVAIDKTGRVIIFNQAAGKLMGIPTGKVIGRLVEQVVPNTRLHLILKTGQPELNQLQRIGENTIMTNRMPLKDEQGELVGAIAVFRDVSEIKKLAEEVTNLRETRAMLQAIISATSDAISVVDERGLGILINPAYTRLTGLREKDVINQPASVDIAEGESMHMKVLSSRQAVKNVPMKVGPNRREVLVDVAPILLDDNIKGSVAVIHDVSEIHRLSKEVDRARRLIRKLESKYTFGDIIGESKKIDWAIKEARKAAQTPATVLLCGESGTGKELFAHAIHHASSRRGQFIRVNCAAIPDSLLESELFGYVAGAFTGAKKNGHRGYFAEADKGTIFLDEIGEISNSVQAKLLRVLQEKEIVRLGDSHPLRVDVRVIAATNANLEQMVRQGQFREDLYYRLNVIPIYIPPLRSRRKDIPLIADFLLQKLNSDYGRNVAGISPAAMSCLMKHHWPGNVRELENVLGRALINMRPVELIIEPIHLSLNLNAGMLVEESASGDFPYQGETLARLINGYERQVLLSALAHNGGNKTRTAQQLGISIRSLYNKLNQYGLS</sequence>
<feature type="domain" description="PAC" evidence="8">
    <location>
        <begin position="59"/>
        <end position="121"/>
    </location>
</feature>
<dbReference type="GO" id="GO:0006355">
    <property type="term" value="P:regulation of DNA-templated transcription"/>
    <property type="evidence" value="ECO:0007669"/>
    <property type="project" value="InterPro"/>
</dbReference>
<dbReference type="SMART" id="SM00382">
    <property type="entry name" value="AAA"/>
    <property type="match status" value="1"/>
</dbReference>
<dbReference type="Pfam" id="PF00989">
    <property type="entry name" value="PAS"/>
    <property type="match status" value="1"/>
</dbReference>
<dbReference type="SUPFAM" id="SSF46689">
    <property type="entry name" value="Homeodomain-like"/>
    <property type="match status" value="1"/>
</dbReference>
<name>A0A1I2RDI4_9FIRM</name>
<keyword evidence="5" id="KW-0804">Transcription</keyword>
<dbReference type="InterPro" id="IPR025943">
    <property type="entry name" value="Sigma_54_int_dom_ATP-bd_2"/>
</dbReference>
<dbReference type="Pfam" id="PF00158">
    <property type="entry name" value="Sigma54_activat"/>
    <property type="match status" value="1"/>
</dbReference>
<gene>
    <name evidence="9" type="ORF">SAMN05660649_01521</name>
</gene>
<dbReference type="InterPro" id="IPR027417">
    <property type="entry name" value="P-loop_NTPase"/>
</dbReference>
<dbReference type="InterPro" id="IPR025662">
    <property type="entry name" value="Sigma_54_int_dom_ATP-bd_1"/>
</dbReference>
<dbReference type="Gene3D" id="3.40.50.300">
    <property type="entry name" value="P-loop containing nucleotide triphosphate hydrolases"/>
    <property type="match status" value="1"/>
</dbReference>
<dbReference type="SUPFAM" id="SSF52540">
    <property type="entry name" value="P-loop containing nucleoside triphosphate hydrolases"/>
    <property type="match status" value="1"/>
</dbReference>
<feature type="domain" description="PAS" evidence="7">
    <location>
        <begin position="125"/>
        <end position="170"/>
    </location>
</feature>
<dbReference type="GO" id="GO:0005524">
    <property type="term" value="F:ATP binding"/>
    <property type="evidence" value="ECO:0007669"/>
    <property type="project" value="UniProtKB-KW"/>
</dbReference>
<dbReference type="InterPro" id="IPR035965">
    <property type="entry name" value="PAS-like_dom_sf"/>
</dbReference>
<dbReference type="InterPro" id="IPR000014">
    <property type="entry name" value="PAS"/>
</dbReference>
<evidence type="ECO:0000259" key="8">
    <source>
        <dbReference type="PROSITE" id="PS50113"/>
    </source>
</evidence>